<accession>A0A917BP84</accession>
<evidence type="ECO:0000313" key="3">
    <source>
        <dbReference type="Proteomes" id="UP000649179"/>
    </source>
</evidence>
<proteinExistence type="predicted"/>
<name>A0A917BP84_9ACTN</name>
<protein>
    <recommendedName>
        <fullName evidence="1">LytR/CpsA/Psr regulator C-terminal domain-containing protein</fullName>
    </recommendedName>
</protein>
<dbReference type="Proteomes" id="UP000649179">
    <property type="component" value="Unassembled WGS sequence"/>
</dbReference>
<evidence type="ECO:0000313" key="2">
    <source>
        <dbReference type="EMBL" id="GGF48919.1"/>
    </source>
</evidence>
<dbReference type="AlphaFoldDB" id="A0A917BP84"/>
<keyword evidence="3" id="KW-1185">Reference proteome</keyword>
<gene>
    <name evidence="2" type="ORF">GCM10011519_23660</name>
</gene>
<dbReference type="InterPro" id="IPR027381">
    <property type="entry name" value="LytR/CpsA/Psr_C"/>
</dbReference>
<sequence length="170" mass="18127">MALGAGLVLFVLMAVFGWQRLTAPLPGAAETAQAPCQVYKTKKKVVRKEVTVSVYNGTRKSGLADDTMAVFERRNFVVGAVGNAPDDAADIQGVQVRTTVDDDPRAELVAEQFTPKAQIETVGEALGPGIDVILGPDFTKLKKKAPTTYVLPDPERTCVDRATPTAQPTA</sequence>
<feature type="domain" description="LytR/CpsA/Psr regulator C-terminal" evidence="1">
    <location>
        <begin position="49"/>
        <end position="138"/>
    </location>
</feature>
<evidence type="ECO:0000259" key="1">
    <source>
        <dbReference type="Pfam" id="PF13399"/>
    </source>
</evidence>
<dbReference type="Gene3D" id="3.30.70.2390">
    <property type="match status" value="1"/>
</dbReference>
<dbReference type="EMBL" id="BMKQ01000001">
    <property type="protein sequence ID" value="GGF48919.1"/>
    <property type="molecule type" value="Genomic_DNA"/>
</dbReference>
<comment type="caution">
    <text evidence="2">The sequence shown here is derived from an EMBL/GenBank/DDBJ whole genome shotgun (WGS) entry which is preliminary data.</text>
</comment>
<organism evidence="2 3">
    <name type="scientific">Marmoricola endophyticus</name>
    <dbReference type="NCBI Taxonomy" id="2040280"/>
    <lineage>
        <taxon>Bacteria</taxon>
        <taxon>Bacillati</taxon>
        <taxon>Actinomycetota</taxon>
        <taxon>Actinomycetes</taxon>
        <taxon>Propionibacteriales</taxon>
        <taxon>Nocardioidaceae</taxon>
        <taxon>Marmoricola</taxon>
    </lineage>
</organism>
<reference evidence="2" key="1">
    <citation type="journal article" date="2014" name="Int. J. Syst. Evol. Microbiol.">
        <title>Complete genome sequence of Corynebacterium casei LMG S-19264T (=DSM 44701T), isolated from a smear-ripened cheese.</title>
        <authorList>
            <consortium name="US DOE Joint Genome Institute (JGI-PGF)"/>
            <person name="Walter F."/>
            <person name="Albersmeier A."/>
            <person name="Kalinowski J."/>
            <person name="Ruckert C."/>
        </authorList>
    </citation>
    <scope>NUCLEOTIDE SEQUENCE</scope>
    <source>
        <strain evidence="2">CGMCC 1.16067</strain>
    </source>
</reference>
<reference evidence="2" key="2">
    <citation type="submission" date="2020-09" db="EMBL/GenBank/DDBJ databases">
        <authorList>
            <person name="Sun Q."/>
            <person name="Zhou Y."/>
        </authorList>
    </citation>
    <scope>NUCLEOTIDE SEQUENCE</scope>
    <source>
        <strain evidence="2">CGMCC 1.16067</strain>
    </source>
</reference>
<dbReference type="Pfam" id="PF13399">
    <property type="entry name" value="LytR_C"/>
    <property type="match status" value="1"/>
</dbReference>